<dbReference type="Proteomes" id="UP000263517">
    <property type="component" value="Unassembled WGS sequence"/>
</dbReference>
<organism evidence="1 2">
    <name type="scientific">Alteromonas australica</name>
    <dbReference type="NCBI Taxonomy" id="589873"/>
    <lineage>
        <taxon>Bacteria</taxon>
        <taxon>Pseudomonadati</taxon>
        <taxon>Pseudomonadota</taxon>
        <taxon>Gammaproteobacteria</taxon>
        <taxon>Alteromonadales</taxon>
        <taxon>Alteromonadaceae</taxon>
        <taxon>Alteromonas/Salinimonas group</taxon>
        <taxon>Alteromonas</taxon>
    </lineage>
</organism>
<name>A0A350P3Y3_9ALTE</name>
<dbReference type="SUPFAM" id="SSF55729">
    <property type="entry name" value="Acyl-CoA N-acyltransferases (Nat)"/>
    <property type="match status" value="1"/>
</dbReference>
<dbReference type="Gene3D" id="3.40.630.30">
    <property type="match status" value="1"/>
</dbReference>
<gene>
    <name evidence="1" type="ORF">DCW74_09740</name>
</gene>
<dbReference type="InterPro" id="IPR016181">
    <property type="entry name" value="Acyl_CoA_acyltransferase"/>
</dbReference>
<comment type="caution">
    <text evidence="1">The sequence shown here is derived from an EMBL/GenBank/DDBJ whole genome shotgun (WGS) entry which is preliminary data.</text>
</comment>
<evidence type="ECO:0000313" key="1">
    <source>
        <dbReference type="EMBL" id="HAW76000.1"/>
    </source>
</evidence>
<evidence type="ECO:0008006" key="3">
    <source>
        <dbReference type="Google" id="ProtNLM"/>
    </source>
</evidence>
<evidence type="ECO:0000313" key="2">
    <source>
        <dbReference type="Proteomes" id="UP000263517"/>
    </source>
</evidence>
<protein>
    <recommendedName>
        <fullName evidence="3">N-acetyltransferase domain-containing protein</fullName>
    </recommendedName>
</protein>
<proteinExistence type="predicted"/>
<accession>A0A350P3Y3</accession>
<reference evidence="1 2" key="1">
    <citation type="journal article" date="2018" name="Nat. Biotechnol.">
        <title>A standardized bacterial taxonomy based on genome phylogeny substantially revises the tree of life.</title>
        <authorList>
            <person name="Parks D.H."/>
            <person name="Chuvochina M."/>
            <person name="Waite D.W."/>
            <person name="Rinke C."/>
            <person name="Skarshewski A."/>
            <person name="Chaumeil P.A."/>
            <person name="Hugenholtz P."/>
        </authorList>
    </citation>
    <scope>NUCLEOTIDE SEQUENCE [LARGE SCALE GENOMIC DNA]</scope>
    <source>
        <strain evidence="1">UBA11978</strain>
    </source>
</reference>
<sequence>MFDILQEVELKERLENFQSSTDKGYPESVTPLTYYTKKENDKILAYSSFSDMGDFYFVGNTYVMPHSRGQGIYGRLLTSRNKHLSDKPKVTLVNPIEGTDIQILKNQVAKQGGVEVTCYEQVADIMSQDLYKTLCCLPVYIYR</sequence>
<dbReference type="AlphaFoldDB" id="A0A350P3Y3"/>
<dbReference type="EMBL" id="DNAN01000342">
    <property type="protein sequence ID" value="HAW76000.1"/>
    <property type="molecule type" value="Genomic_DNA"/>
</dbReference>